<keyword evidence="4 5" id="KW-0472">Membrane</keyword>
<sequence length="138" mass="15346">MNKENIFNGIVAAIGTWFTYVFGAWDTPLAALVGFMLVDYATGMVASSITDKLNSKIGFKGILRKCLILLVLILGVLLDRLLNDGTWVFRTLICYFYIANEGLSIIENVGKCGVNYPPALKNALEQLQEKEIHKEQSK</sequence>
<dbReference type="RefSeq" id="WP_163249601.1">
    <property type="nucleotide sequence ID" value="NZ_SXDP01000011.1"/>
</dbReference>
<comment type="caution">
    <text evidence="6">The sequence shown here is derived from an EMBL/GenBank/DDBJ whole genome shotgun (WGS) entry which is preliminary data.</text>
</comment>
<dbReference type="AlphaFoldDB" id="A0A6M0RBK7"/>
<dbReference type="EMBL" id="SXDP01000011">
    <property type="protein sequence ID" value="NEZ47691.1"/>
    <property type="molecule type" value="Genomic_DNA"/>
</dbReference>
<evidence type="ECO:0000256" key="4">
    <source>
        <dbReference type="ARBA" id="ARBA00023136"/>
    </source>
</evidence>
<feature type="transmembrane region" description="Helical" evidence="5">
    <location>
        <begin position="7"/>
        <end position="25"/>
    </location>
</feature>
<evidence type="ECO:0000313" key="7">
    <source>
        <dbReference type="Proteomes" id="UP000473885"/>
    </source>
</evidence>
<evidence type="ECO:0000256" key="3">
    <source>
        <dbReference type="ARBA" id="ARBA00022989"/>
    </source>
</evidence>
<feature type="transmembrane region" description="Helical" evidence="5">
    <location>
        <begin position="62"/>
        <end position="82"/>
    </location>
</feature>
<dbReference type="GO" id="GO:0016020">
    <property type="term" value="C:membrane"/>
    <property type="evidence" value="ECO:0007669"/>
    <property type="project" value="UniProtKB-SubCell"/>
</dbReference>
<evidence type="ECO:0000313" key="6">
    <source>
        <dbReference type="EMBL" id="NEZ47691.1"/>
    </source>
</evidence>
<evidence type="ECO:0000256" key="5">
    <source>
        <dbReference type="SAM" id="Phobius"/>
    </source>
</evidence>
<organism evidence="6 7">
    <name type="scientific">Clostridium niameyense</name>
    <dbReference type="NCBI Taxonomy" id="1622073"/>
    <lineage>
        <taxon>Bacteria</taxon>
        <taxon>Bacillati</taxon>
        <taxon>Bacillota</taxon>
        <taxon>Clostridia</taxon>
        <taxon>Eubacteriales</taxon>
        <taxon>Clostridiaceae</taxon>
        <taxon>Clostridium</taxon>
    </lineage>
</organism>
<keyword evidence="3 5" id="KW-1133">Transmembrane helix</keyword>
<name>A0A6M0RBK7_9CLOT</name>
<comment type="subcellular location">
    <subcellularLocation>
        <location evidence="1">Membrane</location>
        <topology evidence="1">Multi-pass membrane protein</topology>
    </subcellularLocation>
</comment>
<dbReference type="Proteomes" id="UP000473885">
    <property type="component" value="Unassembled WGS sequence"/>
</dbReference>
<reference evidence="6 7" key="1">
    <citation type="submission" date="2019-04" db="EMBL/GenBank/DDBJ databases">
        <title>Genome sequencing of Clostridium botulinum Groups I-IV and Clostridium butyricum.</title>
        <authorList>
            <person name="Brunt J."/>
            <person name="Van Vliet A.H.M."/>
            <person name="Stringer S.C."/>
            <person name="Carter A.T."/>
            <person name="Peck M.W."/>
        </authorList>
    </citation>
    <scope>NUCLEOTIDE SEQUENCE [LARGE SCALE GENOMIC DNA]</scope>
    <source>
        <strain evidence="6 7">IFR 18/094</strain>
    </source>
</reference>
<accession>A0A6M0RBK7</accession>
<feature type="transmembrane region" description="Helical" evidence="5">
    <location>
        <begin position="31"/>
        <end position="50"/>
    </location>
</feature>
<protein>
    <submittedName>
        <fullName evidence="6">Phage holin family protein</fullName>
    </submittedName>
</protein>
<gene>
    <name evidence="6" type="ORF">FDF74_10900</name>
</gene>
<keyword evidence="7" id="KW-1185">Reference proteome</keyword>
<evidence type="ECO:0000256" key="2">
    <source>
        <dbReference type="ARBA" id="ARBA00022692"/>
    </source>
</evidence>
<evidence type="ECO:0000256" key="1">
    <source>
        <dbReference type="ARBA" id="ARBA00004141"/>
    </source>
</evidence>
<dbReference type="Pfam" id="PF05105">
    <property type="entry name" value="Phage_holin_4_1"/>
    <property type="match status" value="1"/>
</dbReference>
<keyword evidence="2 5" id="KW-0812">Transmembrane</keyword>
<dbReference type="InterPro" id="IPR006480">
    <property type="entry name" value="Phage_holin_4_1"/>
</dbReference>
<proteinExistence type="predicted"/>
<dbReference type="NCBIfam" id="TIGR01593">
    <property type="entry name" value="holin_tox_secr"/>
    <property type="match status" value="1"/>
</dbReference>